<name>A0ABU7RGQ6_9BACT</name>
<comment type="caution">
    <text evidence="9">The sequence shown here is derived from an EMBL/GenBank/DDBJ whole genome shotgun (WGS) entry which is preliminary data.</text>
</comment>
<dbReference type="Pfam" id="PF01182">
    <property type="entry name" value="Glucosamine_iso"/>
    <property type="match status" value="1"/>
</dbReference>
<dbReference type="InterPro" id="IPR037171">
    <property type="entry name" value="NagB/RpiA_transferase-like"/>
</dbReference>
<dbReference type="SUPFAM" id="SSF100950">
    <property type="entry name" value="NagB/RpiA/CoA transferase-like"/>
    <property type="match status" value="1"/>
</dbReference>
<sequence>MKHLKLVWENAEALSVAAAHYFVERCAKHIAEKGSFSVSLSGGSTPKRLYQLLATPAFSRNIDWKKVFLFWGDERFVPHTHEESNYKMVKEALLDHVKIPKKNVFAVPTKGEAKDCALQYEKTIQQVLGKQMQIDLTLLGMGDDGHTSSLFPGTDVLSEKKRFIKEVWVESKQTFRISSTYRFINNSKEVMFLVAGAAKAPVLKYIFAKNAKAKYPVQDVNLKKGNAIWMLDEAAAGLI</sequence>
<dbReference type="Gene3D" id="3.40.50.1360">
    <property type="match status" value="1"/>
</dbReference>
<evidence type="ECO:0000256" key="5">
    <source>
        <dbReference type="ARBA" id="ARBA00013198"/>
    </source>
</evidence>
<evidence type="ECO:0000256" key="1">
    <source>
        <dbReference type="ARBA" id="ARBA00000832"/>
    </source>
</evidence>
<dbReference type="InterPro" id="IPR039104">
    <property type="entry name" value="6PGL"/>
</dbReference>
<evidence type="ECO:0000256" key="3">
    <source>
        <dbReference type="ARBA" id="ARBA00004961"/>
    </source>
</evidence>
<comment type="pathway">
    <text evidence="3 7">Carbohydrate degradation; pentose phosphate pathway; D-ribulose 5-phosphate from D-glucose 6-phosphate (oxidative stage): step 2/3.</text>
</comment>
<accession>A0ABU7RGQ6</accession>
<gene>
    <name evidence="7 9" type="primary">pgl</name>
    <name evidence="9" type="ORF">V2H41_07910</name>
</gene>
<reference evidence="9 10" key="1">
    <citation type="submission" date="2024-01" db="EMBL/GenBank/DDBJ databases">
        <title>Niabella digestum sp. nov., isolated from waste digestion system.</title>
        <authorList>
            <person name="Zhang L."/>
        </authorList>
    </citation>
    <scope>NUCLEOTIDE SEQUENCE [LARGE SCALE GENOMIC DNA]</scope>
    <source>
        <strain evidence="9 10">A18</strain>
    </source>
</reference>
<dbReference type="NCBIfam" id="TIGR01198">
    <property type="entry name" value="pgl"/>
    <property type="match status" value="1"/>
</dbReference>
<keyword evidence="7 9" id="KW-0378">Hydrolase</keyword>
<feature type="domain" description="Glucosamine/galactosamine-6-phosphate isomerase" evidence="8">
    <location>
        <begin position="10"/>
        <end position="229"/>
    </location>
</feature>
<dbReference type="GO" id="GO:0017057">
    <property type="term" value="F:6-phosphogluconolactonase activity"/>
    <property type="evidence" value="ECO:0007669"/>
    <property type="project" value="UniProtKB-EC"/>
</dbReference>
<evidence type="ECO:0000313" key="10">
    <source>
        <dbReference type="Proteomes" id="UP001357452"/>
    </source>
</evidence>
<dbReference type="EMBL" id="JAZGLY010000004">
    <property type="protein sequence ID" value="MEE6187194.1"/>
    <property type="molecule type" value="Genomic_DNA"/>
</dbReference>
<comment type="catalytic activity">
    <reaction evidence="1 7">
        <text>6-phospho-D-glucono-1,5-lactone + H2O = 6-phospho-D-gluconate + H(+)</text>
        <dbReference type="Rhea" id="RHEA:12556"/>
        <dbReference type="ChEBI" id="CHEBI:15377"/>
        <dbReference type="ChEBI" id="CHEBI:15378"/>
        <dbReference type="ChEBI" id="CHEBI:57955"/>
        <dbReference type="ChEBI" id="CHEBI:58759"/>
        <dbReference type="EC" id="3.1.1.31"/>
    </reaction>
</comment>
<dbReference type="PANTHER" id="PTHR11054:SF0">
    <property type="entry name" value="6-PHOSPHOGLUCONOLACTONASE"/>
    <property type="match status" value="1"/>
</dbReference>
<organism evidence="9 10">
    <name type="scientific">Niabella digestorum</name>
    <dbReference type="NCBI Taxonomy" id="3117701"/>
    <lineage>
        <taxon>Bacteria</taxon>
        <taxon>Pseudomonadati</taxon>
        <taxon>Bacteroidota</taxon>
        <taxon>Chitinophagia</taxon>
        <taxon>Chitinophagales</taxon>
        <taxon>Chitinophagaceae</taxon>
        <taxon>Niabella</taxon>
    </lineage>
</organism>
<comment type="function">
    <text evidence="2 7">Hydrolysis of 6-phosphogluconolactone to 6-phosphogluconate.</text>
</comment>
<proteinExistence type="inferred from homology"/>
<dbReference type="InterPro" id="IPR006148">
    <property type="entry name" value="Glc/Gal-6P_isomerase"/>
</dbReference>
<comment type="similarity">
    <text evidence="4 7">Belongs to the glucosamine/galactosamine-6-phosphate isomerase family. 6-phosphogluconolactonase subfamily.</text>
</comment>
<evidence type="ECO:0000259" key="8">
    <source>
        <dbReference type="Pfam" id="PF01182"/>
    </source>
</evidence>
<evidence type="ECO:0000313" key="9">
    <source>
        <dbReference type="EMBL" id="MEE6187194.1"/>
    </source>
</evidence>
<dbReference type="Proteomes" id="UP001357452">
    <property type="component" value="Unassembled WGS sequence"/>
</dbReference>
<evidence type="ECO:0000256" key="7">
    <source>
        <dbReference type="RuleBase" id="RU365095"/>
    </source>
</evidence>
<dbReference type="EC" id="3.1.1.31" evidence="5 7"/>
<dbReference type="RefSeq" id="WP_330974604.1">
    <property type="nucleotide sequence ID" value="NZ_JAZGLY010000004.1"/>
</dbReference>
<keyword evidence="10" id="KW-1185">Reference proteome</keyword>
<dbReference type="InterPro" id="IPR005900">
    <property type="entry name" value="6-phosphogluconolactonase_DevB"/>
</dbReference>
<dbReference type="PANTHER" id="PTHR11054">
    <property type="entry name" value="6-PHOSPHOGLUCONOLACTONASE"/>
    <property type="match status" value="1"/>
</dbReference>
<evidence type="ECO:0000256" key="2">
    <source>
        <dbReference type="ARBA" id="ARBA00002681"/>
    </source>
</evidence>
<evidence type="ECO:0000256" key="4">
    <source>
        <dbReference type="ARBA" id="ARBA00010662"/>
    </source>
</evidence>
<dbReference type="CDD" id="cd01400">
    <property type="entry name" value="6PGL"/>
    <property type="match status" value="1"/>
</dbReference>
<protein>
    <recommendedName>
        <fullName evidence="6 7">6-phosphogluconolactonase</fullName>
        <shortName evidence="7">6PGL</shortName>
        <ecNumber evidence="5 7">3.1.1.31</ecNumber>
    </recommendedName>
</protein>
<evidence type="ECO:0000256" key="6">
    <source>
        <dbReference type="ARBA" id="ARBA00020337"/>
    </source>
</evidence>